<feature type="domain" description="Thiamine pyrophosphate enzyme central" evidence="4">
    <location>
        <begin position="189"/>
        <end position="317"/>
    </location>
</feature>
<feature type="domain" description="Thiamine pyrophosphate enzyme TPP-binding" evidence="5">
    <location>
        <begin position="377"/>
        <end position="523"/>
    </location>
</feature>
<dbReference type="EMBL" id="PYHR01000002">
    <property type="protein sequence ID" value="PWD51576.1"/>
    <property type="molecule type" value="Genomic_DNA"/>
</dbReference>
<evidence type="ECO:0000256" key="1">
    <source>
        <dbReference type="ARBA" id="ARBA00007812"/>
    </source>
</evidence>
<organism evidence="7 8">
    <name type="scientific">Serinibacter arcticus</name>
    <dbReference type="NCBI Taxonomy" id="1655435"/>
    <lineage>
        <taxon>Bacteria</taxon>
        <taxon>Bacillati</taxon>
        <taxon>Actinomycetota</taxon>
        <taxon>Actinomycetes</taxon>
        <taxon>Micrococcales</taxon>
        <taxon>Beutenbergiaceae</taxon>
        <taxon>Serinibacter</taxon>
    </lineage>
</organism>
<dbReference type="InterPro" id="IPR029061">
    <property type="entry name" value="THDP-binding"/>
</dbReference>
<dbReference type="PANTHER" id="PTHR42981:SF2">
    <property type="entry name" value="PYRUVATE DEHYDROGENASE [UBIQUINONE]"/>
    <property type="match status" value="1"/>
</dbReference>
<dbReference type="InterPro" id="IPR047212">
    <property type="entry name" value="TPP_POXB-like"/>
</dbReference>
<dbReference type="Gene3D" id="3.40.50.1220">
    <property type="entry name" value="TPP-binding domain"/>
    <property type="match status" value="1"/>
</dbReference>
<keyword evidence="7" id="KW-0830">Ubiquinone</keyword>
<dbReference type="PROSITE" id="PS00187">
    <property type="entry name" value="TPP_ENZYMES"/>
    <property type="match status" value="1"/>
</dbReference>
<proteinExistence type="inferred from homology"/>
<comment type="similarity">
    <text evidence="1 3">Belongs to the TPP enzyme family.</text>
</comment>
<evidence type="ECO:0000313" key="8">
    <source>
        <dbReference type="Proteomes" id="UP000245166"/>
    </source>
</evidence>
<dbReference type="Proteomes" id="UP000245166">
    <property type="component" value="Unassembled WGS sequence"/>
</dbReference>
<reference evidence="7 8" key="1">
    <citation type="submission" date="2018-03" db="EMBL/GenBank/DDBJ databases">
        <title>Genome assembly of novel Miniimonas species PCH200.</title>
        <authorList>
            <person name="Thakur V."/>
            <person name="Kumar V."/>
            <person name="Singh D."/>
        </authorList>
    </citation>
    <scope>NUCLEOTIDE SEQUENCE [LARGE SCALE GENOMIC DNA]</scope>
    <source>
        <strain evidence="7 8">PCH200</strain>
    </source>
</reference>
<dbReference type="PANTHER" id="PTHR42981">
    <property type="entry name" value="PYRUVATE DEHYDROGENASE [UBIQUINONE]"/>
    <property type="match status" value="1"/>
</dbReference>
<name>A0A2U1ZX55_9MICO</name>
<dbReference type="RefSeq" id="WP_109229955.1">
    <property type="nucleotide sequence ID" value="NZ_PYHR01000002.1"/>
</dbReference>
<dbReference type="GO" id="GO:0000287">
    <property type="term" value="F:magnesium ion binding"/>
    <property type="evidence" value="ECO:0007669"/>
    <property type="project" value="InterPro"/>
</dbReference>
<dbReference type="AlphaFoldDB" id="A0A2U1ZX55"/>
<keyword evidence="8" id="KW-1185">Reference proteome</keyword>
<dbReference type="Pfam" id="PF00205">
    <property type="entry name" value="TPP_enzyme_M"/>
    <property type="match status" value="1"/>
</dbReference>
<protein>
    <submittedName>
        <fullName evidence="7">Ubiquinone-dependent pyruvate dehydrogenase</fullName>
    </submittedName>
</protein>
<keyword evidence="2 3" id="KW-0786">Thiamine pyrophosphate</keyword>
<dbReference type="NCBIfam" id="NF006591">
    <property type="entry name" value="PRK09124.1"/>
    <property type="match status" value="1"/>
</dbReference>
<dbReference type="InterPro" id="IPR012000">
    <property type="entry name" value="Thiamin_PyroP_enz_cen_dom"/>
</dbReference>
<dbReference type="SUPFAM" id="SSF52467">
    <property type="entry name" value="DHS-like NAD/FAD-binding domain"/>
    <property type="match status" value="1"/>
</dbReference>
<comment type="caution">
    <text evidence="7">The sequence shown here is derived from an EMBL/GenBank/DDBJ whole genome shotgun (WGS) entry which is preliminary data.</text>
</comment>
<keyword evidence="7" id="KW-0670">Pyruvate</keyword>
<dbReference type="SUPFAM" id="SSF52518">
    <property type="entry name" value="Thiamin diphosphate-binding fold (THDP-binding)"/>
    <property type="match status" value="2"/>
</dbReference>
<dbReference type="CDD" id="cd02014">
    <property type="entry name" value="TPP_POX"/>
    <property type="match status" value="1"/>
</dbReference>
<dbReference type="CDD" id="cd07039">
    <property type="entry name" value="TPP_PYR_POX"/>
    <property type="match status" value="1"/>
</dbReference>
<dbReference type="InterPro" id="IPR011766">
    <property type="entry name" value="TPP_enzyme_TPP-bd"/>
</dbReference>
<evidence type="ECO:0000259" key="4">
    <source>
        <dbReference type="Pfam" id="PF00205"/>
    </source>
</evidence>
<evidence type="ECO:0000256" key="2">
    <source>
        <dbReference type="ARBA" id="ARBA00023052"/>
    </source>
</evidence>
<dbReference type="InterPro" id="IPR012001">
    <property type="entry name" value="Thiamin_PyroP_enz_TPP-bd_dom"/>
</dbReference>
<accession>A0A2U1ZX55</accession>
<evidence type="ECO:0000259" key="5">
    <source>
        <dbReference type="Pfam" id="PF02775"/>
    </source>
</evidence>
<dbReference type="Gene3D" id="3.40.50.970">
    <property type="match status" value="2"/>
</dbReference>
<sequence>MTTNADHLVQALVASGVERIHGLAGDSLNGLTDAIRRADTLMWAQVRHEETAAFAAGAEAALTGGLGVCAGSCGPGNLHLINGLFDAQRSRVPVLAIAAQIPHAEIGSGYFQETHPERLFTECSVYCELVSEPSELPRILRTAMRAALEQRGVAVVVVPGEIFLAETEAPDARPVVASRPHVVPHADELAAAAAVLNAGERITILAGAGCAGAHAELLAVAERLRAPVVHALRGMEHVAYDNPYDVGQTGLLGTTSGAKAVKEADTLLMLGTDLPYREFYPDDARVVQVDLRGSVIGRRTDVEVGLVGTVLDTVPALLPLLDGDRDAGFLTAMQAEHRDSRATLDALADDDASPVRPERTTVALDRVAADDAVFTTDVGSPVVWAARYLTMNGRRRLLGSFVHGSMAGAVPQAIGAARAFPGRQVVALAGDGGLTMMMGELLTLVQDDLDVTVLVYNNAAYSFVELEMKAAGVVTFGTELDNPDLAAIATAAGLFARRVEDPADLEEALGAALAHRGPALVDVSTARHVLALPPSVTAEQVKGFALYGIRTVLAGGAGELLDVARTNVVRQVLSHLPGRSASD</sequence>
<gene>
    <name evidence="7" type="ORF">C8046_13925</name>
</gene>
<evidence type="ECO:0000256" key="3">
    <source>
        <dbReference type="RuleBase" id="RU362132"/>
    </source>
</evidence>
<dbReference type="InterPro" id="IPR029035">
    <property type="entry name" value="DHS-like_NAD/FAD-binding_dom"/>
</dbReference>
<evidence type="ECO:0000259" key="6">
    <source>
        <dbReference type="Pfam" id="PF02776"/>
    </source>
</evidence>
<dbReference type="Pfam" id="PF02776">
    <property type="entry name" value="TPP_enzyme_N"/>
    <property type="match status" value="1"/>
</dbReference>
<dbReference type="Pfam" id="PF02775">
    <property type="entry name" value="TPP_enzyme_C"/>
    <property type="match status" value="1"/>
</dbReference>
<dbReference type="InterPro" id="IPR000399">
    <property type="entry name" value="TPP-bd_CS"/>
</dbReference>
<dbReference type="InterPro" id="IPR047210">
    <property type="entry name" value="TPP_PYR_POXB-like"/>
</dbReference>
<feature type="domain" description="Thiamine pyrophosphate enzyme N-terminal TPP-binding" evidence="6">
    <location>
        <begin position="4"/>
        <end position="113"/>
    </location>
</feature>
<dbReference type="OrthoDB" id="4959782at2"/>
<dbReference type="GO" id="GO:0003824">
    <property type="term" value="F:catalytic activity"/>
    <property type="evidence" value="ECO:0007669"/>
    <property type="project" value="InterPro"/>
</dbReference>
<evidence type="ECO:0000313" key="7">
    <source>
        <dbReference type="EMBL" id="PWD51576.1"/>
    </source>
</evidence>
<dbReference type="GO" id="GO:0030976">
    <property type="term" value="F:thiamine pyrophosphate binding"/>
    <property type="evidence" value="ECO:0007669"/>
    <property type="project" value="InterPro"/>
</dbReference>
<dbReference type="InterPro" id="IPR047211">
    <property type="entry name" value="POXB-like"/>
</dbReference>